<organism evidence="2 3">
    <name type="scientific">Gluconobacter cadivus</name>
    <dbReference type="NCBI Taxonomy" id="2728101"/>
    <lineage>
        <taxon>Bacteria</taxon>
        <taxon>Pseudomonadati</taxon>
        <taxon>Pseudomonadota</taxon>
        <taxon>Alphaproteobacteria</taxon>
        <taxon>Acetobacterales</taxon>
        <taxon>Acetobacteraceae</taxon>
        <taxon>Gluconobacter</taxon>
    </lineage>
</organism>
<evidence type="ECO:0000313" key="2">
    <source>
        <dbReference type="EMBL" id="MBF0888782.1"/>
    </source>
</evidence>
<protein>
    <submittedName>
        <fullName evidence="2">Uncharacterized protein</fullName>
    </submittedName>
</protein>
<evidence type="ECO:0000313" key="3">
    <source>
        <dbReference type="Proteomes" id="UP000662701"/>
    </source>
</evidence>
<reference evidence="2" key="2">
    <citation type="submission" date="2020-11" db="EMBL/GenBank/DDBJ databases">
        <title>Description of novel Gluconobacter species.</title>
        <authorList>
            <person name="Cleenwerck I."/>
            <person name="Cnockaert M."/>
            <person name="Borremans W."/>
            <person name="Wieme A.D."/>
            <person name="De Vuyst L."/>
            <person name="Vandamme P."/>
        </authorList>
    </citation>
    <scope>NUCLEOTIDE SEQUENCE</scope>
    <source>
        <strain evidence="2">LMG 1745</strain>
    </source>
</reference>
<dbReference type="Proteomes" id="UP000662701">
    <property type="component" value="Unassembled WGS sequence"/>
</dbReference>
<accession>A0ABR9YW75</accession>
<keyword evidence="3" id="KW-1185">Reference proteome</keyword>
<name>A0ABR9YW75_9PROT</name>
<feature type="chain" id="PRO_5045600560" evidence="1">
    <location>
        <begin position="28"/>
        <end position="718"/>
    </location>
</feature>
<comment type="caution">
    <text evidence="2">The sequence shown here is derived from an EMBL/GenBank/DDBJ whole genome shotgun (WGS) entry which is preliminary data.</text>
</comment>
<gene>
    <name evidence="2" type="ORF">HKD19_09510</name>
</gene>
<sequence>MSNRIFKHAFIIIFLSSVPLGVTKANAATSDNIIENYKDSNGKIRPITMEAKLDSSNVPVVENYKDNNGKWKEVLITQQICGLDENSHPISCGSDGVDSSGNINSPIYSPMVNSTVANLTSTGVNTPILSIGGKQSSYALPGQNSDPYVPPHALWLGSQRAGASTSSVATDNLGTGSSIVLRGRPDGFMDLGCLTCTVTTNKSVFDTRAGLSTNLTSASNIANDPSFDTVVHYDQTGNDEPVIVVKGVTYDATHIFLPSGSPLDTQQIARIHPNMYITTNSISSDVSQQNNTTTDSGLQNPSVGGSINNHNYFVSTVSSVSPDGKSITVNGWGIMNGNNTGHPWKTNDIPTSNYDTVRNNFGQAVAMIGSPTQTGGRNLYMTFDPVANPDSLIDYLNGDELDLHYNGDKSNEATMRGIVIAFDCEGSAAPSSGVCYHPTYDSVGLEINGNNLPNGIKNTVSGWANEYKGYNFYIPGSEAPSLGKNNSHTSFETRTPTSIGTNVLVTRSWVTQNDAATSPIWSDYQVNLGLVIDGKQWDSSANTGTNMGMISFNFNSANLGGVCLIGNNTASGDSNAPGLCVRGNGDVWSAGAFRLANNSPLMGASSSGNNGIGATLAPDDSGNWNVGTQVSGGGNIKGVNTYFGTVLQVPYIEGVSLIRTGTNQSLDDIKNSSHEVSDRVWCNDCLNVDQAAGGGSGRWIFMDNKNTWRSDDGAVAAH</sequence>
<dbReference type="EMBL" id="JABCQH010000007">
    <property type="protein sequence ID" value="MBF0888782.1"/>
    <property type="molecule type" value="Genomic_DNA"/>
</dbReference>
<evidence type="ECO:0000256" key="1">
    <source>
        <dbReference type="SAM" id="SignalP"/>
    </source>
</evidence>
<keyword evidence="1" id="KW-0732">Signal</keyword>
<reference evidence="2" key="1">
    <citation type="submission" date="2020-04" db="EMBL/GenBank/DDBJ databases">
        <authorList>
            <person name="Sombolestani A."/>
        </authorList>
    </citation>
    <scope>NUCLEOTIDE SEQUENCE</scope>
    <source>
        <strain evidence="2">LMG 1745</strain>
    </source>
</reference>
<feature type="signal peptide" evidence="1">
    <location>
        <begin position="1"/>
        <end position="27"/>
    </location>
</feature>
<proteinExistence type="predicted"/>
<dbReference type="RefSeq" id="WP_194262604.1">
    <property type="nucleotide sequence ID" value="NZ_JABCQH010000007.1"/>
</dbReference>